<evidence type="ECO:0000256" key="4">
    <source>
        <dbReference type="ARBA" id="ARBA00022475"/>
    </source>
</evidence>
<evidence type="ECO:0000256" key="5">
    <source>
        <dbReference type="ARBA" id="ARBA00022723"/>
    </source>
</evidence>
<keyword evidence="4" id="KW-1003">Cell membrane</keyword>
<keyword evidence="5 13" id="KW-0479">Metal-binding</keyword>
<feature type="binding site" evidence="13">
    <location>
        <position position="192"/>
    </location>
    <ligand>
        <name>molybdate</name>
        <dbReference type="ChEBI" id="CHEBI:36264"/>
    </ligand>
</feature>
<keyword evidence="13" id="KW-0500">Molybdenum</keyword>
<reference evidence="16" key="1">
    <citation type="submission" date="2016-10" db="EMBL/GenBank/DDBJ databases">
        <authorList>
            <person name="Varghese N."/>
            <person name="Submissions S."/>
        </authorList>
    </citation>
    <scope>NUCLEOTIDE SEQUENCE [LARGE SCALE GENOMIC DNA]</scope>
    <source>
        <strain evidence="16">DSM 26894</strain>
    </source>
</reference>
<feature type="binding site" evidence="13">
    <location>
        <position position="174"/>
    </location>
    <ligand>
        <name>molybdate</name>
        <dbReference type="ChEBI" id="CHEBI:36264"/>
    </ligand>
</feature>
<evidence type="ECO:0000256" key="11">
    <source>
        <dbReference type="ARBA" id="ARBA00073171"/>
    </source>
</evidence>
<dbReference type="FunFam" id="3.40.190.10:FF:000030">
    <property type="entry name" value="Molybdate ABC transporter substrate-binding protein"/>
    <property type="match status" value="1"/>
</dbReference>
<dbReference type="RefSeq" id="WP_092425976.1">
    <property type="nucleotide sequence ID" value="NZ_FNCL01000007.1"/>
</dbReference>
<dbReference type="SUPFAM" id="SSF53850">
    <property type="entry name" value="Periplasmic binding protein-like II"/>
    <property type="match status" value="1"/>
</dbReference>
<dbReference type="InterPro" id="IPR005950">
    <property type="entry name" value="ModA"/>
</dbReference>
<evidence type="ECO:0000256" key="7">
    <source>
        <dbReference type="ARBA" id="ARBA00023136"/>
    </source>
</evidence>
<accession>A0A1I6U733</accession>
<dbReference type="PANTHER" id="PTHR30632">
    <property type="entry name" value="MOLYBDATE-BINDING PERIPLASMIC PROTEIN"/>
    <property type="match status" value="1"/>
</dbReference>
<keyword evidence="16" id="KW-1185">Reference proteome</keyword>
<dbReference type="EMBL" id="FOZW01000007">
    <property type="protein sequence ID" value="SFS97359.1"/>
    <property type="molecule type" value="Genomic_DNA"/>
</dbReference>
<comment type="similarity">
    <text evidence="2">Belongs to the bacterial solute-binding protein ModA family.</text>
</comment>
<dbReference type="NCBIfam" id="TIGR01256">
    <property type="entry name" value="modA"/>
    <property type="match status" value="1"/>
</dbReference>
<evidence type="ECO:0000256" key="6">
    <source>
        <dbReference type="ARBA" id="ARBA00022729"/>
    </source>
</evidence>
<dbReference type="NCBIfam" id="NF007958">
    <property type="entry name" value="PRK10677.1"/>
    <property type="match status" value="1"/>
</dbReference>
<dbReference type="AlphaFoldDB" id="A0A1I6U733"/>
<evidence type="ECO:0000313" key="16">
    <source>
        <dbReference type="Proteomes" id="UP000199392"/>
    </source>
</evidence>
<evidence type="ECO:0000256" key="9">
    <source>
        <dbReference type="ARBA" id="ARBA00056002"/>
    </source>
</evidence>
<evidence type="ECO:0000256" key="3">
    <source>
        <dbReference type="ARBA" id="ARBA00022448"/>
    </source>
</evidence>
<dbReference type="GO" id="GO:0015689">
    <property type="term" value="P:molybdate ion transport"/>
    <property type="evidence" value="ECO:0007669"/>
    <property type="project" value="InterPro"/>
</dbReference>
<dbReference type="GO" id="GO:0046872">
    <property type="term" value="F:metal ion binding"/>
    <property type="evidence" value="ECO:0007669"/>
    <property type="project" value="UniProtKB-KW"/>
</dbReference>
<proteinExistence type="inferred from homology"/>
<organism evidence="15 16">
    <name type="scientific">Alloyangia pacifica</name>
    <dbReference type="NCBI Taxonomy" id="311180"/>
    <lineage>
        <taxon>Bacteria</taxon>
        <taxon>Pseudomonadati</taxon>
        <taxon>Pseudomonadota</taxon>
        <taxon>Alphaproteobacteria</taxon>
        <taxon>Rhodobacterales</taxon>
        <taxon>Roseobacteraceae</taxon>
        <taxon>Alloyangia</taxon>
    </lineage>
</organism>
<dbReference type="InterPro" id="IPR050682">
    <property type="entry name" value="ModA/WtpA"/>
</dbReference>
<sequence>MHFARRLRPALAAMLLSALPLAAQAEELVVFAAASLKNAMDEIAPAFEAQTGHEVTVSLAGSSALARQIQQGAPADVFISANEGWMDTLEEDGLLAPGSRVDLLRNSIVLIAHGAEAAPVEITPALDLPTLLGDGRLAMALVDAVPAGIYGKAALESLGLWDKALPQVAQADNVRAALALVSTGEAPLGIVYATDAAADDKVSVIGTFPEDSHPPIVYPVAGLAGRDSAAGAAFLDYLHGPEARAAFEAQGFVMVPQPGTGG</sequence>
<comment type="subunit">
    <text evidence="10">The complex is composed of two ATP-binding proteins (ModC), two transmembrane proteins (ModB) and a solute-binding protein (ModA).</text>
</comment>
<evidence type="ECO:0000256" key="10">
    <source>
        <dbReference type="ARBA" id="ARBA00062515"/>
    </source>
</evidence>
<name>A0A1I6U733_9RHOB</name>
<comment type="subcellular location">
    <subcellularLocation>
        <location evidence="1">Cell membrane</location>
    </subcellularLocation>
</comment>
<protein>
    <recommendedName>
        <fullName evidence="11">Molybdate-binding protein ModA</fullName>
    </recommendedName>
    <alternativeName>
        <fullName evidence="12">Molybdate/tungstate-binding protein ModA</fullName>
    </alternativeName>
</protein>
<dbReference type="GO" id="GO:0005886">
    <property type="term" value="C:plasma membrane"/>
    <property type="evidence" value="ECO:0007669"/>
    <property type="project" value="UniProtKB-SubCell"/>
</dbReference>
<dbReference type="Pfam" id="PF13531">
    <property type="entry name" value="SBP_bac_11"/>
    <property type="match status" value="1"/>
</dbReference>
<dbReference type="Gene3D" id="3.40.190.10">
    <property type="entry name" value="Periplasmic binding protein-like II"/>
    <property type="match status" value="2"/>
</dbReference>
<feature type="binding site" evidence="13">
    <location>
        <position position="147"/>
    </location>
    <ligand>
        <name>molybdate</name>
        <dbReference type="ChEBI" id="CHEBI:36264"/>
    </ligand>
</feature>
<feature type="chain" id="PRO_5011442419" description="Molybdate-binding protein ModA" evidence="14">
    <location>
        <begin position="26"/>
        <end position="262"/>
    </location>
</feature>
<feature type="signal peptide" evidence="14">
    <location>
        <begin position="1"/>
        <end position="25"/>
    </location>
</feature>
<evidence type="ECO:0000256" key="2">
    <source>
        <dbReference type="ARBA" id="ARBA00009175"/>
    </source>
</evidence>
<dbReference type="PIRSF" id="PIRSF004846">
    <property type="entry name" value="ModA"/>
    <property type="match status" value="1"/>
</dbReference>
<feature type="binding site" evidence="13">
    <location>
        <position position="35"/>
    </location>
    <ligand>
        <name>molybdate</name>
        <dbReference type="ChEBI" id="CHEBI:36264"/>
    </ligand>
</feature>
<dbReference type="STRING" id="311180.SAMN04488050_107218"/>
<keyword evidence="6 14" id="KW-0732">Signal</keyword>
<dbReference type="CDD" id="cd13536">
    <property type="entry name" value="PBP2_EcModA"/>
    <property type="match status" value="1"/>
</dbReference>
<dbReference type="PANTHER" id="PTHR30632:SF17">
    <property type="entry name" value="MOLYBDATE-BINDING PROTEIN MODA"/>
    <property type="match status" value="1"/>
</dbReference>
<keyword evidence="8" id="KW-0826">Tungsten</keyword>
<gene>
    <name evidence="15" type="ORF">SAMN04488050_107218</name>
</gene>
<evidence type="ECO:0000313" key="15">
    <source>
        <dbReference type="EMBL" id="SFS97359.1"/>
    </source>
</evidence>
<feature type="binding site" evidence="13">
    <location>
        <position position="62"/>
    </location>
    <ligand>
        <name>molybdate</name>
        <dbReference type="ChEBI" id="CHEBI:36264"/>
    </ligand>
</feature>
<dbReference type="OrthoDB" id="9785015at2"/>
<evidence type="ECO:0000256" key="1">
    <source>
        <dbReference type="ARBA" id="ARBA00004236"/>
    </source>
</evidence>
<keyword evidence="3" id="KW-0813">Transport</keyword>
<evidence type="ECO:0000256" key="12">
    <source>
        <dbReference type="ARBA" id="ARBA00078141"/>
    </source>
</evidence>
<evidence type="ECO:0000256" key="14">
    <source>
        <dbReference type="SAM" id="SignalP"/>
    </source>
</evidence>
<comment type="function">
    <text evidence="9">Involved in the transport of molybdenum into the cell. Part of the binding-protein-dependent transport system ModABCD.</text>
</comment>
<dbReference type="Proteomes" id="UP000199392">
    <property type="component" value="Unassembled WGS sequence"/>
</dbReference>
<evidence type="ECO:0000256" key="8">
    <source>
        <dbReference type="ARBA" id="ARBA00023245"/>
    </source>
</evidence>
<evidence type="ECO:0000256" key="13">
    <source>
        <dbReference type="PIRSR" id="PIRSR004846-1"/>
    </source>
</evidence>
<dbReference type="GO" id="GO:0030973">
    <property type="term" value="F:molybdate ion binding"/>
    <property type="evidence" value="ECO:0007669"/>
    <property type="project" value="TreeGrafter"/>
</dbReference>
<keyword evidence="7" id="KW-0472">Membrane</keyword>
<dbReference type="GO" id="GO:0030288">
    <property type="term" value="C:outer membrane-bounded periplasmic space"/>
    <property type="evidence" value="ECO:0007669"/>
    <property type="project" value="TreeGrafter"/>
</dbReference>